<evidence type="ECO:0000256" key="5">
    <source>
        <dbReference type="ARBA" id="ARBA00022741"/>
    </source>
</evidence>
<dbReference type="Gene3D" id="1.20.1560.10">
    <property type="entry name" value="ABC transporter type 1, transmembrane domain"/>
    <property type="match status" value="1"/>
</dbReference>
<keyword evidence="6" id="KW-0067">ATP-binding</keyword>
<dbReference type="InterPro" id="IPR003439">
    <property type="entry name" value="ABC_transporter-like_ATP-bd"/>
</dbReference>
<feature type="transmembrane region" description="Helical" evidence="9">
    <location>
        <begin position="650"/>
        <end position="671"/>
    </location>
</feature>
<keyword evidence="5" id="KW-0547">Nucleotide-binding</keyword>
<dbReference type="InterPro" id="IPR022515">
    <property type="entry name" value="NHPM_micro_ABC2"/>
</dbReference>
<dbReference type="GO" id="GO:0005886">
    <property type="term" value="C:plasma membrane"/>
    <property type="evidence" value="ECO:0007669"/>
    <property type="project" value="UniProtKB-SubCell"/>
</dbReference>
<evidence type="ECO:0000256" key="4">
    <source>
        <dbReference type="ARBA" id="ARBA00022692"/>
    </source>
</evidence>
<dbReference type="GO" id="GO:0005524">
    <property type="term" value="F:ATP binding"/>
    <property type="evidence" value="ECO:0007669"/>
    <property type="project" value="UniProtKB-KW"/>
</dbReference>
<dbReference type="PANTHER" id="PTHR24221:SF654">
    <property type="entry name" value="ATP-BINDING CASSETTE SUB-FAMILY B MEMBER 6"/>
    <property type="match status" value="1"/>
</dbReference>
<reference evidence="12 13" key="1">
    <citation type="submission" date="2019-01" db="EMBL/GenBank/DDBJ databases">
        <title>Coherence of Microcystis species and biogeography revealed through population genomics.</title>
        <authorList>
            <person name="Perez-Carrascal O.M."/>
            <person name="Terrat Y."/>
            <person name="Giani A."/>
            <person name="Fortin N."/>
            <person name="Tromas N."/>
            <person name="Shapiro B.J."/>
        </authorList>
    </citation>
    <scope>NUCLEOTIDE SEQUENCE [LARGE SCALE GENOMIC DNA]</scope>
    <source>
        <strain evidence="12">Ma_QC_C_20070703_M131</strain>
    </source>
</reference>
<evidence type="ECO:0000259" key="11">
    <source>
        <dbReference type="PROSITE" id="PS50929"/>
    </source>
</evidence>
<dbReference type="GO" id="GO:0140359">
    <property type="term" value="F:ABC-type transporter activity"/>
    <property type="evidence" value="ECO:0007669"/>
    <property type="project" value="InterPro"/>
</dbReference>
<evidence type="ECO:0000313" key="13">
    <source>
        <dbReference type="Proteomes" id="UP000316443"/>
    </source>
</evidence>
<dbReference type="InterPro" id="IPR017871">
    <property type="entry name" value="ABC_transporter-like_CS"/>
</dbReference>
<evidence type="ECO:0000256" key="1">
    <source>
        <dbReference type="ARBA" id="ARBA00004651"/>
    </source>
</evidence>
<accession>A0A551XE25</accession>
<dbReference type="Pfam" id="PF00005">
    <property type="entry name" value="ABC_tran"/>
    <property type="match status" value="1"/>
</dbReference>
<name>A0A551XE25_MICAE</name>
<dbReference type="Pfam" id="PF00664">
    <property type="entry name" value="ABC_membrane"/>
    <property type="match status" value="1"/>
</dbReference>
<evidence type="ECO:0000256" key="8">
    <source>
        <dbReference type="ARBA" id="ARBA00023136"/>
    </source>
</evidence>
<evidence type="ECO:0000313" key="12">
    <source>
        <dbReference type="EMBL" id="TRT46961.1"/>
    </source>
</evidence>
<sequence length="983" mass="108447">MSKSNLEQEPKFTQLHSNESLLLDWLDTVWVVRSGALLLFALQLEASQLTKTRSYMFTIQAGEALFGSELVRGISPEQQWGILAIALEEAILEKLTLRDLAEQISHGDSAARMLLQGWLNHISQWLAQKPSPFSLPAERIYIQDTHFLSLLSGQGLMLLAKREEEKNILWIKVNQGSMCWMGCEALKLEAGSPMIPLASDLCLAAETTTEVYTCLTEDLENLEDLPKSLAQVHRYCLYYFSLVKELETENEFSRFQQREQLNRRALQSSMGELMSVLQPQKADLWPLGSPLLIAAGAVGRSLGIKVLPPARSEDIHRVKDPLEAISRASQFSTRRVHLVHNWWKGNYGALLAYLGSNQSPVALLPDEKHHYVLFIPESHQRIPVTATVAANLAPDAYMFYRPLPILLKNVWEIFYFGIKGHQQDLLWLILLGLVGSLLGMVTPQATAILINNAIPDSDRLLLGQLGLALIAAAFGKSIFGLAQGIITIRIENVADSNLQPAVWERLLKLSPSFFRKYASGDLLNRLMGISQIRRELSGATQRTLLSAVFSLINLALMFVYSVPLTFIAIGLSILVALITFVSSKQIIQKQRLQENIDGQITGLTVELINGVAKLRVAAAEQRAFAAWAKQYSQRIKLQASIKRLDDSVTVFNEALSLISSVWIFWFAILFIQMGEAQGAAATAKLTVGGFLAFNSAFGTFLGGTTDLSNTLTDILGIVPLWERIQPILTSAPESDPTKADPGRLTGQITLSHVTFRYREDGPLILEDVSISIEPGEFVAIVGPSGSGKSTIFRLLLGFETALSGTIYYDGQDLAGLNIQAVRRQLGVVLQNVRISAGSLFDNITAGALVSLEEAWEAAQMAGFSEDIKQMPMGMHTVISEGGTNLSGGQKQRLLIARALVMKPKIILMDEATSALDNQTQLIITESLDRLKATRVVIAHRLSTIHNADRIYVVEGGRIVQIGTFDQLVSQEGLFARLVARQLD</sequence>
<evidence type="ECO:0000256" key="6">
    <source>
        <dbReference type="ARBA" id="ARBA00022840"/>
    </source>
</evidence>
<dbReference type="InterPro" id="IPR027417">
    <property type="entry name" value="P-loop_NTPase"/>
</dbReference>
<evidence type="ECO:0000256" key="7">
    <source>
        <dbReference type="ARBA" id="ARBA00022989"/>
    </source>
</evidence>
<feature type="transmembrane region" description="Helical" evidence="9">
    <location>
        <begin position="425"/>
        <end position="450"/>
    </location>
</feature>
<keyword evidence="3" id="KW-1003">Cell membrane</keyword>
<keyword evidence="4 9" id="KW-0812">Transmembrane</keyword>
<dbReference type="PROSITE" id="PS50929">
    <property type="entry name" value="ABC_TM1F"/>
    <property type="match status" value="1"/>
</dbReference>
<evidence type="ECO:0000256" key="9">
    <source>
        <dbReference type="SAM" id="Phobius"/>
    </source>
</evidence>
<organism evidence="12 13">
    <name type="scientific">Microcystis aeruginosa Ma_QC_C_20070703_M131</name>
    <dbReference type="NCBI Taxonomy" id="2486263"/>
    <lineage>
        <taxon>Bacteria</taxon>
        <taxon>Bacillati</taxon>
        <taxon>Cyanobacteriota</taxon>
        <taxon>Cyanophyceae</taxon>
        <taxon>Oscillatoriophycideae</taxon>
        <taxon>Chroococcales</taxon>
        <taxon>Microcystaceae</taxon>
        <taxon>Microcystis</taxon>
    </lineage>
</organism>
<dbReference type="GO" id="GO:0034040">
    <property type="term" value="F:ATPase-coupled lipid transmembrane transporter activity"/>
    <property type="evidence" value="ECO:0007669"/>
    <property type="project" value="TreeGrafter"/>
</dbReference>
<comment type="caution">
    <text evidence="12">The sequence shown here is derived from an EMBL/GenBank/DDBJ whole genome shotgun (WGS) entry which is preliminary data.</text>
</comment>
<dbReference type="InterPro" id="IPR039421">
    <property type="entry name" value="Type_1_exporter"/>
</dbReference>
<dbReference type="Gene3D" id="3.40.50.300">
    <property type="entry name" value="P-loop containing nucleotide triphosphate hydrolases"/>
    <property type="match status" value="1"/>
</dbReference>
<feature type="transmembrane region" description="Helical" evidence="9">
    <location>
        <begin position="566"/>
        <end position="583"/>
    </location>
</feature>
<feature type="transmembrane region" description="Helical" evidence="9">
    <location>
        <begin position="462"/>
        <end position="482"/>
    </location>
</feature>
<comment type="subcellular location">
    <subcellularLocation>
        <location evidence="1">Cell membrane</location>
        <topology evidence="1">Multi-pass membrane protein</topology>
    </subcellularLocation>
</comment>
<feature type="domain" description="ABC transmembrane type-1" evidence="11">
    <location>
        <begin position="426"/>
        <end position="716"/>
    </location>
</feature>
<feature type="transmembrane region" description="Helical" evidence="9">
    <location>
        <begin position="543"/>
        <end position="560"/>
    </location>
</feature>
<dbReference type="Proteomes" id="UP000316443">
    <property type="component" value="Unassembled WGS sequence"/>
</dbReference>
<evidence type="ECO:0000256" key="3">
    <source>
        <dbReference type="ARBA" id="ARBA00022475"/>
    </source>
</evidence>
<evidence type="ECO:0000256" key="2">
    <source>
        <dbReference type="ARBA" id="ARBA00022448"/>
    </source>
</evidence>
<dbReference type="SUPFAM" id="SSF52540">
    <property type="entry name" value="P-loop containing nucleoside triphosphate hydrolases"/>
    <property type="match status" value="1"/>
</dbReference>
<dbReference type="SMART" id="SM00382">
    <property type="entry name" value="AAA"/>
    <property type="match status" value="1"/>
</dbReference>
<proteinExistence type="predicted"/>
<dbReference type="GO" id="GO:0016887">
    <property type="term" value="F:ATP hydrolysis activity"/>
    <property type="evidence" value="ECO:0007669"/>
    <property type="project" value="InterPro"/>
</dbReference>
<protein>
    <submittedName>
        <fullName evidence="12">NHLP bacteriocin export ABC transporter permease/ATPase subunit</fullName>
    </submittedName>
</protein>
<dbReference type="PROSITE" id="PS50893">
    <property type="entry name" value="ABC_TRANSPORTER_2"/>
    <property type="match status" value="1"/>
</dbReference>
<dbReference type="NCBIfam" id="TIGR03797">
    <property type="entry name" value="NHLM_micro_ABC2"/>
    <property type="match status" value="1"/>
</dbReference>
<dbReference type="InterPro" id="IPR036640">
    <property type="entry name" value="ABC1_TM_sf"/>
</dbReference>
<dbReference type="PANTHER" id="PTHR24221">
    <property type="entry name" value="ATP-BINDING CASSETTE SUB-FAMILY B"/>
    <property type="match status" value="1"/>
</dbReference>
<evidence type="ECO:0000259" key="10">
    <source>
        <dbReference type="PROSITE" id="PS50893"/>
    </source>
</evidence>
<keyword evidence="7 9" id="KW-1133">Transmembrane helix</keyword>
<keyword evidence="2" id="KW-0813">Transport</keyword>
<dbReference type="EMBL" id="SFCA01000195">
    <property type="protein sequence ID" value="TRT46961.1"/>
    <property type="molecule type" value="Genomic_DNA"/>
</dbReference>
<keyword evidence="8 9" id="KW-0472">Membrane</keyword>
<dbReference type="FunFam" id="3.40.50.300:FF:000299">
    <property type="entry name" value="ABC transporter ATP-binding protein/permease"/>
    <property type="match status" value="1"/>
</dbReference>
<gene>
    <name evidence="12" type="ORF">EWV85_18360</name>
</gene>
<dbReference type="SUPFAM" id="SSF90123">
    <property type="entry name" value="ABC transporter transmembrane region"/>
    <property type="match status" value="1"/>
</dbReference>
<dbReference type="InterPro" id="IPR003593">
    <property type="entry name" value="AAA+_ATPase"/>
</dbReference>
<dbReference type="AlphaFoldDB" id="A0A551XE25"/>
<dbReference type="PROSITE" id="PS00211">
    <property type="entry name" value="ABC_TRANSPORTER_1"/>
    <property type="match status" value="1"/>
</dbReference>
<feature type="domain" description="ABC transporter" evidence="10">
    <location>
        <begin position="748"/>
        <end position="980"/>
    </location>
</feature>
<dbReference type="InterPro" id="IPR011527">
    <property type="entry name" value="ABC1_TM_dom"/>
</dbReference>